<feature type="compositionally biased region" description="Polar residues" evidence="1">
    <location>
        <begin position="192"/>
        <end position="206"/>
    </location>
</feature>
<feature type="compositionally biased region" description="Basic and acidic residues" evidence="1">
    <location>
        <begin position="423"/>
        <end position="447"/>
    </location>
</feature>
<feature type="compositionally biased region" description="Basic and acidic residues" evidence="1">
    <location>
        <begin position="489"/>
        <end position="499"/>
    </location>
</feature>
<feature type="compositionally biased region" description="Low complexity" evidence="1">
    <location>
        <begin position="248"/>
        <end position="259"/>
    </location>
</feature>
<protein>
    <submittedName>
        <fullName evidence="3">Uncharacterized protein</fullName>
    </submittedName>
</protein>
<feature type="region of interest" description="Disordered" evidence="1">
    <location>
        <begin position="1376"/>
        <end position="1401"/>
    </location>
</feature>
<feature type="compositionally biased region" description="Polar residues" evidence="1">
    <location>
        <begin position="500"/>
        <end position="512"/>
    </location>
</feature>
<feature type="compositionally biased region" description="Basic and acidic residues" evidence="1">
    <location>
        <begin position="1472"/>
        <end position="1502"/>
    </location>
</feature>
<name>A0A914C4U5_9BILA</name>
<feature type="compositionally biased region" description="Polar residues" evidence="1">
    <location>
        <begin position="593"/>
        <end position="609"/>
    </location>
</feature>
<feature type="compositionally biased region" description="Basic and acidic residues" evidence="1">
    <location>
        <begin position="1289"/>
        <end position="1345"/>
    </location>
</feature>
<feature type="region of interest" description="Disordered" evidence="1">
    <location>
        <begin position="1059"/>
        <end position="1086"/>
    </location>
</feature>
<dbReference type="WBParaSite" id="ACRNAN_Path_292.g1104.t1">
    <property type="protein sequence ID" value="ACRNAN_Path_292.g1104.t1"/>
    <property type="gene ID" value="ACRNAN_Path_292.g1104"/>
</dbReference>
<feature type="region of interest" description="Disordered" evidence="1">
    <location>
        <begin position="1"/>
        <end position="23"/>
    </location>
</feature>
<feature type="region of interest" description="Disordered" evidence="1">
    <location>
        <begin position="137"/>
        <end position="410"/>
    </location>
</feature>
<dbReference type="Proteomes" id="UP000887540">
    <property type="component" value="Unplaced"/>
</dbReference>
<feature type="compositionally biased region" description="Polar residues" evidence="1">
    <location>
        <begin position="1554"/>
        <end position="1567"/>
    </location>
</feature>
<feature type="region of interest" description="Disordered" evidence="1">
    <location>
        <begin position="1275"/>
        <end position="1363"/>
    </location>
</feature>
<evidence type="ECO:0000313" key="3">
    <source>
        <dbReference type="WBParaSite" id="ACRNAN_Path_292.g1104.t1"/>
    </source>
</evidence>
<proteinExistence type="predicted"/>
<sequence length="1723" mass="194067">MKTGHIPYHRSGSTSRFETKTSLQSAIPNKRYTGSTSVSTYTKPLSSHNLTFLNSSEYYSSRPPLLRTSSSVIMPSYKSGNTNGMSSSYHQDYSGSGTSSSRLGYTSGTRYSSNEKLTSYKPNTMFMSFSTNVGSATRTSGIGSSTSSSSTNVGSTTRTSGIGSSASSSSSTNVGSTTRISGIGSSTSSSTNVSYTPPKRSTSYSSGLALDDPSRSYSKYSKVSTSTYTPTSTYSSGYTPRGRFEIRSQTPSFSSSETSNMVRKERDYQSMSRFSRERSTTRERSDDDVEKTFEKLYHRYVKNAPETSSSSENSKRSSPTITKKFISHSEAEEETEEESCEEVSTTTDSDEEFTKILKKKKQEYEHNKSTPTKDISTPRASAEKESTPIAKSTPVAKTEEKPNETFCQESNKSKIVITTVITEPKKEEVKPEPKKEEVRPEPKKESNSNKVVITRVVTEPKTEVASPLSKKENVETAVVKSKTTISAIKKVESNPETKKTQPSTENQKSNILSTSPPTTKTTMSISVKPATLILAKNDTPVSTSVNYKSNTLTVQGQKPVISTPSKSSENSGKILSTSMICNTEEDKEEKSPKANSLSTSLIASNSTAGRRNARLDRTMQHLCVKLENLASTETNDKPSKGVKLANGEEQHEKVTLIAHDPNKSSSLNIPVLMVTQASLPSTPQSKTSNTKWDYETASSESEEYTDEDEEEEFITDSDEFDVSETIDLTSLNKSLKPQGDLYPISGSITPSDYDSEFDFTLPFKNEVRTDSRGRVSEANALPPPVFVASVSYDGMDSFWDSAKSDSPGTEDENFYQAHSRLDVDYSDSRPGSGMYLSPASFTSDEDYDGQQYHDTVDVGCTLTLVEKAAMKGSDDETESEYYDSEYDEDEEEYYEEDEEASEEEDEEEEASEEEEEYEDEEEYDEWDYETASSESEEYTDEDEEEEFITDSDEFDVSETIDLTSLNKSLKPQGDLYPISGSITPSDYDSEFDFTLPFKNEVRTDSRGRVSEANALPPPVFIASVSYDGMDSFWDSAKSDSPGTEDENFYQAHSRLDVDYSDSRPGSGMYLSPASFTSDEDYDGQQYHDTVDVGCTLTLVEKAAMKGSDDETESEYYDSEYDEDEEEYYEEDEEASEEEDEEEEASEEEEEEYEDEEEYDEEVEASVSLYLPATDKDKNTTMLEQQIHEAAVEPIEEDTFEAQIVEFDSEAPAQPSSVQLTEIKFENEKKIHRTEAYVKPLEEKKEVERADIFKPPQPKTDFAKKAVIQPMKTETVKIEKPKIVTAAALPKKETTPDENESLKSETKKPEAKKPELEDKSAIRKSELNMNEEERKKAEQKQQELAKQKARSSGTVSAMKSRFAEPVLPKPEPVVYKRSSRLEPKEEVRPKRTLAPIVKPDLNDEFDKQMKELREQIQSGTKKLQSEFRDLSKGIYAKTDETRLQAMESQHKALINKASTVFNKVDIEKKRWHELRESEAEKKKKDDIEKEKAKLARFEEEKRAVQAITEAKKAVRRPKKEANEENFIDSSLPGTSTITSQEPSKSASDPSKRRLSSAQINSPKNSPTPQRKLMGVNKKDVATESKNTLQRVEDEVVTPNEFTPERNFKRYTRNRTQELMNFSKETEELPRKKAKKRRRHPHPLNRFIRKPFDIDEILGWSQQNATFEQMEEFLLKSTNEKVFEAKPCEKKRKVDHQKVWISELKDIDKIYKSSELRDIKLSVGA</sequence>
<evidence type="ECO:0000256" key="1">
    <source>
        <dbReference type="SAM" id="MobiDB-lite"/>
    </source>
</evidence>
<feature type="compositionally biased region" description="Acidic residues" evidence="1">
    <location>
        <begin position="1109"/>
        <end position="1163"/>
    </location>
</feature>
<feature type="region of interest" description="Disordered" evidence="1">
    <location>
        <begin position="583"/>
        <end position="611"/>
    </location>
</feature>
<reference evidence="3" key="1">
    <citation type="submission" date="2022-11" db="UniProtKB">
        <authorList>
            <consortium name="WormBaseParasite"/>
        </authorList>
    </citation>
    <scope>IDENTIFICATION</scope>
</reference>
<feature type="compositionally biased region" description="Polar residues" evidence="1">
    <location>
        <begin position="680"/>
        <end position="691"/>
    </location>
</feature>
<feature type="compositionally biased region" description="Basic and acidic residues" evidence="1">
    <location>
        <begin position="262"/>
        <end position="297"/>
    </location>
</feature>
<feature type="region of interest" description="Disordered" evidence="1">
    <location>
        <begin position="1103"/>
        <end position="1176"/>
    </location>
</feature>
<feature type="region of interest" description="Disordered" evidence="1">
    <location>
        <begin position="83"/>
        <end position="116"/>
    </location>
</feature>
<accession>A0A914C4U5</accession>
<feature type="region of interest" description="Disordered" evidence="1">
    <location>
        <begin position="680"/>
        <end position="711"/>
    </location>
</feature>
<feature type="compositionally biased region" description="Low complexity" evidence="1">
    <location>
        <begin position="308"/>
        <end position="318"/>
    </location>
</feature>
<feature type="compositionally biased region" description="Low complexity" evidence="1">
    <location>
        <begin position="513"/>
        <end position="522"/>
    </location>
</feature>
<keyword evidence="2" id="KW-1185">Reference proteome</keyword>
<feature type="compositionally biased region" description="Polar residues" evidence="1">
    <location>
        <begin position="1526"/>
        <end position="1547"/>
    </location>
</feature>
<feature type="compositionally biased region" description="Polar residues" evidence="1">
    <location>
        <begin position="369"/>
        <end position="379"/>
    </location>
</feature>
<feature type="region of interest" description="Disordered" evidence="1">
    <location>
        <begin position="423"/>
        <end position="522"/>
    </location>
</feature>
<feature type="compositionally biased region" description="Acidic residues" evidence="1">
    <location>
        <begin position="700"/>
        <end position="711"/>
    </location>
</feature>
<feature type="compositionally biased region" description="Polar residues" evidence="1">
    <location>
        <begin position="11"/>
        <end position="23"/>
    </location>
</feature>
<evidence type="ECO:0000313" key="2">
    <source>
        <dbReference type="Proteomes" id="UP000887540"/>
    </source>
</evidence>
<feature type="region of interest" description="Disordered" evidence="1">
    <location>
        <begin position="869"/>
        <end position="956"/>
    </location>
</feature>
<organism evidence="2 3">
    <name type="scientific">Acrobeloides nanus</name>
    <dbReference type="NCBI Taxonomy" id="290746"/>
    <lineage>
        <taxon>Eukaryota</taxon>
        <taxon>Metazoa</taxon>
        <taxon>Ecdysozoa</taxon>
        <taxon>Nematoda</taxon>
        <taxon>Chromadorea</taxon>
        <taxon>Rhabditida</taxon>
        <taxon>Tylenchina</taxon>
        <taxon>Cephalobomorpha</taxon>
        <taxon>Cephaloboidea</taxon>
        <taxon>Cephalobidae</taxon>
        <taxon>Acrobeloides</taxon>
    </lineage>
</organism>
<feature type="region of interest" description="Disordered" evidence="1">
    <location>
        <begin position="1472"/>
        <end position="1612"/>
    </location>
</feature>
<feature type="compositionally biased region" description="Low complexity" evidence="1">
    <location>
        <begin position="137"/>
        <end position="191"/>
    </location>
</feature>
<feature type="compositionally biased region" description="Basic and acidic residues" evidence="1">
    <location>
        <begin position="1378"/>
        <end position="1388"/>
    </location>
</feature>
<feature type="compositionally biased region" description="Low complexity" evidence="1">
    <location>
        <begin position="215"/>
        <end position="241"/>
    </location>
</feature>
<feature type="compositionally biased region" description="Acidic residues" evidence="1">
    <location>
        <begin position="875"/>
        <end position="956"/>
    </location>
</feature>
<feature type="compositionally biased region" description="Acidic residues" evidence="1">
    <location>
        <begin position="331"/>
        <end position="341"/>
    </location>
</feature>